<protein>
    <submittedName>
        <fullName evidence="8">Glycosyltransferase family 2 protein</fullName>
    </submittedName>
</protein>
<dbReference type="GO" id="GO:0016757">
    <property type="term" value="F:glycosyltransferase activity"/>
    <property type="evidence" value="ECO:0007669"/>
    <property type="project" value="UniProtKB-KW"/>
</dbReference>
<comment type="subcellular location">
    <subcellularLocation>
        <location evidence="1">Cell membrane</location>
    </subcellularLocation>
</comment>
<keyword evidence="3" id="KW-0328">Glycosyltransferase</keyword>
<gene>
    <name evidence="8" type="ORF">HUO12_00365</name>
</gene>
<dbReference type="PANTHER" id="PTHR43646:SF2">
    <property type="entry name" value="GLYCOSYLTRANSFERASE 2-LIKE DOMAIN-CONTAINING PROTEIN"/>
    <property type="match status" value="1"/>
</dbReference>
<accession>A0A850H2J7</accession>
<evidence type="ECO:0000256" key="1">
    <source>
        <dbReference type="ARBA" id="ARBA00004236"/>
    </source>
</evidence>
<sequence>MRTLVVIPCLNEAAHLPRLLLDLLADPKADMIVVADGGSSDGSRTIVSDMGADNARIALLDNPDRIQSAGVNRAVAQYGEDYHWLVRIDAHSFYPEGYVSTLLDAAEKNRARSVVVPMVTRAQGCFQNAVATAQNSVIGTGAAAHRHVQDQGMFVDHGHHALMEIEAFKHVGGYCEAMHCNEDAELDFRLGQANVSIWLEPAATIGYLPRSSPSALWRQYLRYGQGRARNVRRHGGRLRLRQILPLFVPFALLSLLLAPISAIAAVPALLYIASILLLGLIVGAKAGSACGLLCGIPAIIMHAAWGTGFLQELVMHPRGVPSRFGFKANNGSPAS</sequence>
<evidence type="ECO:0000256" key="2">
    <source>
        <dbReference type="ARBA" id="ARBA00022475"/>
    </source>
</evidence>
<keyword evidence="6" id="KW-0812">Transmembrane</keyword>
<evidence type="ECO:0000256" key="4">
    <source>
        <dbReference type="ARBA" id="ARBA00022679"/>
    </source>
</evidence>
<dbReference type="AlphaFoldDB" id="A0A850H2J7"/>
<dbReference type="InterPro" id="IPR001173">
    <property type="entry name" value="Glyco_trans_2-like"/>
</dbReference>
<feature type="domain" description="Glycosyltransferase 2-like" evidence="7">
    <location>
        <begin position="5"/>
        <end position="171"/>
    </location>
</feature>
<dbReference type="PANTHER" id="PTHR43646">
    <property type="entry name" value="GLYCOSYLTRANSFERASE"/>
    <property type="match status" value="1"/>
</dbReference>
<keyword evidence="4 8" id="KW-0808">Transferase</keyword>
<dbReference type="Pfam" id="PF00535">
    <property type="entry name" value="Glycos_transf_2"/>
    <property type="match status" value="1"/>
</dbReference>
<keyword evidence="5 6" id="KW-0472">Membrane</keyword>
<dbReference type="CDD" id="cd02525">
    <property type="entry name" value="Succinoglycan_BP_ExoA"/>
    <property type="match status" value="1"/>
</dbReference>
<evidence type="ECO:0000313" key="8">
    <source>
        <dbReference type="EMBL" id="NVE93344.1"/>
    </source>
</evidence>
<evidence type="ECO:0000256" key="6">
    <source>
        <dbReference type="SAM" id="Phobius"/>
    </source>
</evidence>
<dbReference type="SUPFAM" id="SSF53448">
    <property type="entry name" value="Nucleotide-diphospho-sugar transferases"/>
    <property type="match status" value="1"/>
</dbReference>
<proteinExistence type="predicted"/>
<dbReference type="InterPro" id="IPR029044">
    <property type="entry name" value="Nucleotide-diphossugar_trans"/>
</dbReference>
<name>A0A850H2J7_9SPHN</name>
<dbReference type="GO" id="GO:0005886">
    <property type="term" value="C:plasma membrane"/>
    <property type="evidence" value="ECO:0007669"/>
    <property type="project" value="UniProtKB-SubCell"/>
</dbReference>
<dbReference type="Gene3D" id="3.90.550.10">
    <property type="entry name" value="Spore Coat Polysaccharide Biosynthesis Protein SpsA, Chain A"/>
    <property type="match status" value="1"/>
</dbReference>
<evidence type="ECO:0000313" key="9">
    <source>
        <dbReference type="Proteomes" id="UP000546031"/>
    </source>
</evidence>
<dbReference type="EMBL" id="JABWTA010000001">
    <property type="protein sequence ID" value="NVE93344.1"/>
    <property type="molecule type" value="Genomic_DNA"/>
</dbReference>
<evidence type="ECO:0000259" key="7">
    <source>
        <dbReference type="Pfam" id="PF00535"/>
    </source>
</evidence>
<keyword evidence="2" id="KW-1003">Cell membrane</keyword>
<keyword evidence="6" id="KW-1133">Transmembrane helix</keyword>
<feature type="transmembrane region" description="Helical" evidence="6">
    <location>
        <begin position="271"/>
        <end position="300"/>
    </location>
</feature>
<comment type="caution">
    <text evidence="8">The sequence shown here is derived from an EMBL/GenBank/DDBJ whole genome shotgun (WGS) entry which is preliminary data.</text>
</comment>
<evidence type="ECO:0000256" key="5">
    <source>
        <dbReference type="ARBA" id="ARBA00023136"/>
    </source>
</evidence>
<dbReference type="Proteomes" id="UP000546031">
    <property type="component" value="Unassembled WGS sequence"/>
</dbReference>
<reference evidence="8 9" key="1">
    <citation type="submission" date="2020-06" db="EMBL/GenBank/DDBJ databases">
        <title>Altererythrobacter lutimaris sp. nov., a marine bacterium isolated from a tidal flat.</title>
        <authorList>
            <person name="Kim D."/>
            <person name="Yoo Y."/>
            <person name="Kim J.-J."/>
        </authorList>
    </citation>
    <scope>NUCLEOTIDE SEQUENCE [LARGE SCALE GENOMIC DNA]</scope>
    <source>
        <strain evidence="8 9">JGD-16</strain>
    </source>
</reference>
<organism evidence="8 9">
    <name type="scientific">Altererythrobacter lutimaris</name>
    <dbReference type="NCBI Taxonomy" id="2743979"/>
    <lineage>
        <taxon>Bacteria</taxon>
        <taxon>Pseudomonadati</taxon>
        <taxon>Pseudomonadota</taxon>
        <taxon>Alphaproteobacteria</taxon>
        <taxon>Sphingomonadales</taxon>
        <taxon>Erythrobacteraceae</taxon>
        <taxon>Altererythrobacter</taxon>
    </lineage>
</organism>
<dbReference type="RefSeq" id="WP_176271718.1">
    <property type="nucleotide sequence ID" value="NZ_JABWTA010000001.1"/>
</dbReference>
<keyword evidence="9" id="KW-1185">Reference proteome</keyword>
<evidence type="ECO:0000256" key="3">
    <source>
        <dbReference type="ARBA" id="ARBA00022676"/>
    </source>
</evidence>